<gene>
    <name evidence="4" type="ORF">GR167_02785</name>
</gene>
<dbReference type="GO" id="GO:1990281">
    <property type="term" value="C:efflux pump complex"/>
    <property type="evidence" value="ECO:0007669"/>
    <property type="project" value="TreeGrafter"/>
</dbReference>
<dbReference type="PANTHER" id="PTHR30469">
    <property type="entry name" value="MULTIDRUG RESISTANCE PROTEIN MDTA"/>
    <property type="match status" value="1"/>
</dbReference>
<dbReference type="Proteomes" id="UP000479043">
    <property type="component" value="Unassembled WGS sequence"/>
</dbReference>
<keyword evidence="2" id="KW-0175">Coiled coil</keyword>
<dbReference type="InterPro" id="IPR058792">
    <property type="entry name" value="Beta-barrel_RND_2"/>
</dbReference>
<dbReference type="SUPFAM" id="SSF111369">
    <property type="entry name" value="HlyD-like secretion proteins"/>
    <property type="match status" value="2"/>
</dbReference>
<dbReference type="NCBIfam" id="TIGR01730">
    <property type="entry name" value="RND_mfp"/>
    <property type="match status" value="1"/>
</dbReference>
<dbReference type="Gene3D" id="2.40.420.20">
    <property type="match status" value="1"/>
</dbReference>
<evidence type="ECO:0000313" key="5">
    <source>
        <dbReference type="Proteomes" id="UP000479043"/>
    </source>
</evidence>
<dbReference type="Gene3D" id="2.40.30.170">
    <property type="match status" value="1"/>
</dbReference>
<dbReference type="RefSeq" id="WP_160971927.1">
    <property type="nucleotide sequence ID" value="NZ_WWEN01000002.1"/>
</dbReference>
<keyword evidence="5" id="KW-1185">Reference proteome</keyword>
<feature type="domain" description="CusB-like beta-barrel" evidence="3">
    <location>
        <begin position="262"/>
        <end position="330"/>
    </location>
</feature>
<feature type="coiled-coil region" evidence="2">
    <location>
        <begin position="124"/>
        <end position="158"/>
    </location>
</feature>
<dbReference type="AlphaFoldDB" id="A0A6L8LGU1"/>
<protein>
    <submittedName>
        <fullName evidence="4">Efflux RND transporter periplasmic adaptor subunit</fullName>
    </submittedName>
</protein>
<sequence length="411" mass="42805">MRIVPILTAILVTVVLFLLVMKREALIAFAVGDAGQTVQAGEDPVPAVEDADAKPVMKVVVQRSQSREIDSAVVLRGETEAARQVDVRAETTAQVISDPLRKGSFVQAGQKLCILDPGTRPAVLANAQAQLANANAQVPQADAQLKKAQAQLDEALINDKVASELSKDGYASTTRVASTQAAVKAAEAAVESALSGLEAAQAGIRAAESNVAAAEKEIERLSISAPFAGLLESDTAELGSLLSAGSVCATVIQLDPIKVVGYVPETQVGRVSLGSPAGARLSDGREVRGQVTFLSRSADPQTRTFRVDIEVANGDMSIRDGQTAEILIASAGTMAHLLPQSALTLDDDGHLGVRVVAEGNIVAFMPVTLVRDTAAGVWITGLGESADVIVVGQEYVVDGVKVEPTYQELGQ</sequence>
<organism evidence="4 5">
    <name type="scientific">Thalassovita mangrovi</name>
    <dbReference type="NCBI Taxonomy" id="2692236"/>
    <lineage>
        <taxon>Bacteria</taxon>
        <taxon>Pseudomonadati</taxon>
        <taxon>Pseudomonadota</taxon>
        <taxon>Alphaproteobacteria</taxon>
        <taxon>Rhodobacterales</taxon>
        <taxon>Roseobacteraceae</taxon>
        <taxon>Thalassovita</taxon>
    </lineage>
</organism>
<evidence type="ECO:0000313" key="4">
    <source>
        <dbReference type="EMBL" id="MYM54216.1"/>
    </source>
</evidence>
<reference evidence="4 5" key="1">
    <citation type="submission" date="2020-01" db="EMBL/GenBank/DDBJ databases">
        <authorList>
            <person name="Chen S."/>
        </authorList>
    </citation>
    <scope>NUCLEOTIDE SEQUENCE [LARGE SCALE GENOMIC DNA]</scope>
    <source>
        <strain evidence="4 5">GS-10</strain>
    </source>
</reference>
<accession>A0A6L8LGU1</accession>
<dbReference type="EMBL" id="WWEN01000002">
    <property type="protein sequence ID" value="MYM54216.1"/>
    <property type="molecule type" value="Genomic_DNA"/>
</dbReference>
<dbReference type="GO" id="GO:0015562">
    <property type="term" value="F:efflux transmembrane transporter activity"/>
    <property type="evidence" value="ECO:0007669"/>
    <property type="project" value="TreeGrafter"/>
</dbReference>
<evidence type="ECO:0000256" key="2">
    <source>
        <dbReference type="SAM" id="Coils"/>
    </source>
</evidence>
<feature type="coiled-coil region" evidence="2">
    <location>
        <begin position="197"/>
        <end position="224"/>
    </location>
</feature>
<dbReference type="Gene3D" id="2.40.50.100">
    <property type="match status" value="1"/>
</dbReference>
<evidence type="ECO:0000256" key="1">
    <source>
        <dbReference type="ARBA" id="ARBA00009477"/>
    </source>
</evidence>
<dbReference type="Gene3D" id="1.10.287.470">
    <property type="entry name" value="Helix hairpin bin"/>
    <property type="match status" value="1"/>
</dbReference>
<name>A0A6L8LGU1_9RHOB</name>
<dbReference type="InterPro" id="IPR006143">
    <property type="entry name" value="RND_pump_MFP"/>
</dbReference>
<comment type="similarity">
    <text evidence="1">Belongs to the membrane fusion protein (MFP) (TC 8.A.1) family.</text>
</comment>
<proteinExistence type="inferred from homology"/>
<dbReference type="PANTHER" id="PTHR30469:SF29">
    <property type="entry name" value="BLR2860 PROTEIN"/>
    <property type="match status" value="1"/>
</dbReference>
<evidence type="ECO:0000259" key="3">
    <source>
        <dbReference type="Pfam" id="PF25954"/>
    </source>
</evidence>
<comment type="caution">
    <text evidence="4">The sequence shown here is derived from an EMBL/GenBank/DDBJ whole genome shotgun (WGS) entry which is preliminary data.</text>
</comment>
<dbReference type="Pfam" id="PF25954">
    <property type="entry name" value="Beta-barrel_RND_2"/>
    <property type="match status" value="1"/>
</dbReference>